<keyword evidence="8" id="KW-1185">Reference proteome</keyword>
<gene>
    <name evidence="7" type="ORF">H4R26_001904</name>
</gene>
<dbReference type="AlphaFoldDB" id="A0A9W8BLE7"/>
<dbReference type="EC" id="4.6.1.17" evidence="3"/>
<protein>
    <recommendedName>
        <fullName evidence="3">cyclic pyranopterin monophosphate synthase</fullName>
        <ecNumber evidence="3">4.6.1.17</ecNumber>
    </recommendedName>
</protein>
<dbReference type="GO" id="GO:0061798">
    <property type="term" value="F:GTP 3',8'-cyclase activity"/>
    <property type="evidence" value="ECO:0007669"/>
    <property type="project" value="TreeGrafter"/>
</dbReference>
<comment type="caution">
    <text evidence="7">The sequence shown here is derived from an EMBL/GenBank/DDBJ whole genome shotgun (WGS) entry which is preliminary data.</text>
</comment>
<dbReference type="InterPro" id="IPR047594">
    <property type="entry name" value="MoaC_bact/euk"/>
</dbReference>
<organism evidence="7 8">
    <name type="scientific">Coemansia thaxteri</name>
    <dbReference type="NCBI Taxonomy" id="2663907"/>
    <lineage>
        <taxon>Eukaryota</taxon>
        <taxon>Fungi</taxon>
        <taxon>Fungi incertae sedis</taxon>
        <taxon>Zoopagomycota</taxon>
        <taxon>Kickxellomycotina</taxon>
        <taxon>Kickxellomycetes</taxon>
        <taxon>Kickxellales</taxon>
        <taxon>Kickxellaceae</taxon>
        <taxon>Coemansia</taxon>
    </lineage>
</organism>
<evidence type="ECO:0000256" key="5">
    <source>
        <dbReference type="ARBA" id="ARBA00023239"/>
    </source>
</evidence>
<dbReference type="InterPro" id="IPR050105">
    <property type="entry name" value="MoCo_biosynth_MoaA/MoaC"/>
</dbReference>
<dbReference type="InterPro" id="IPR036522">
    <property type="entry name" value="MoaC_sf"/>
</dbReference>
<dbReference type="InterPro" id="IPR023045">
    <property type="entry name" value="MoaC"/>
</dbReference>
<evidence type="ECO:0000256" key="4">
    <source>
        <dbReference type="ARBA" id="ARBA00023150"/>
    </source>
</evidence>
<dbReference type="GO" id="GO:0006777">
    <property type="term" value="P:Mo-molybdopterin cofactor biosynthetic process"/>
    <property type="evidence" value="ECO:0007669"/>
    <property type="project" value="UniProtKB-KW"/>
</dbReference>
<evidence type="ECO:0000313" key="7">
    <source>
        <dbReference type="EMBL" id="KAJ2005522.1"/>
    </source>
</evidence>
<evidence type="ECO:0000256" key="3">
    <source>
        <dbReference type="ARBA" id="ARBA00012575"/>
    </source>
</evidence>
<dbReference type="Pfam" id="PF01967">
    <property type="entry name" value="MoaC"/>
    <property type="match status" value="1"/>
</dbReference>
<dbReference type="PANTHER" id="PTHR22960:SF0">
    <property type="entry name" value="MOLYBDENUM COFACTOR BIOSYNTHESIS PROTEIN 1"/>
    <property type="match status" value="1"/>
</dbReference>
<dbReference type="GO" id="GO:0061799">
    <property type="term" value="F:cyclic pyranopterin monophosphate synthase activity"/>
    <property type="evidence" value="ECO:0007669"/>
    <property type="project" value="UniProtKB-EC"/>
</dbReference>
<dbReference type="InterPro" id="IPR002820">
    <property type="entry name" value="Mopterin_CF_biosynth-C_dom"/>
</dbReference>
<dbReference type="OrthoDB" id="429626at2759"/>
<evidence type="ECO:0000259" key="6">
    <source>
        <dbReference type="Pfam" id="PF01967"/>
    </source>
</evidence>
<dbReference type="SUPFAM" id="SSF55040">
    <property type="entry name" value="Molybdenum cofactor biosynthesis protein C, MoaC"/>
    <property type="match status" value="1"/>
</dbReference>
<dbReference type="NCBIfam" id="TIGR00581">
    <property type="entry name" value="moaC"/>
    <property type="match status" value="1"/>
</dbReference>
<sequence>MVDVSDKPPTLRSATARGRVLMNQETFDLVRHDKIKKGNVLAVAQVAGIQGAKNCSQMIPLCHPLHLTKVSINFRLVDCVSSNNSLCCAIDIESTVKCKGETGVEMEALSAVSVAALTIFDMCKAASKTMCIGDVCVVEKSGGKSGHWKADQ</sequence>
<dbReference type="PANTHER" id="PTHR22960">
    <property type="entry name" value="MOLYBDOPTERIN COFACTOR SYNTHESIS PROTEIN A"/>
    <property type="match status" value="1"/>
</dbReference>
<comment type="pathway">
    <text evidence="2">Cofactor biosynthesis; molybdopterin biosynthesis.</text>
</comment>
<reference evidence="7" key="1">
    <citation type="submission" date="2022-07" db="EMBL/GenBank/DDBJ databases">
        <title>Phylogenomic reconstructions and comparative analyses of Kickxellomycotina fungi.</title>
        <authorList>
            <person name="Reynolds N.K."/>
            <person name="Stajich J.E."/>
            <person name="Barry K."/>
            <person name="Grigoriev I.V."/>
            <person name="Crous P."/>
            <person name="Smith M.E."/>
        </authorList>
    </citation>
    <scope>NUCLEOTIDE SEQUENCE</scope>
    <source>
        <strain evidence="7">IMI 214461</strain>
    </source>
</reference>
<dbReference type="NCBIfam" id="NF006870">
    <property type="entry name" value="PRK09364.1"/>
    <property type="match status" value="1"/>
</dbReference>
<accession>A0A9W8BLE7</accession>
<dbReference type="CDD" id="cd01420">
    <property type="entry name" value="MoaC_PE"/>
    <property type="match status" value="1"/>
</dbReference>
<evidence type="ECO:0000256" key="1">
    <source>
        <dbReference type="ARBA" id="ARBA00001637"/>
    </source>
</evidence>
<keyword evidence="4" id="KW-0501">Molybdenum cofactor biosynthesis</keyword>
<feature type="domain" description="Molybdopterin cofactor biosynthesis C (MoaC)" evidence="6">
    <location>
        <begin position="1"/>
        <end position="143"/>
    </location>
</feature>
<dbReference type="Proteomes" id="UP001150907">
    <property type="component" value="Unassembled WGS sequence"/>
</dbReference>
<comment type="catalytic activity">
    <reaction evidence="1">
        <text>(8S)-3',8-cyclo-7,8-dihydroguanosine 5'-triphosphate = cyclic pyranopterin phosphate + diphosphate</text>
        <dbReference type="Rhea" id="RHEA:49580"/>
        <dbReference type="ChEBI" id="CHEBI:33019"/>
        <dbReference type="ChEBI" id="CHEBI:59648"/>
        <dbReference type="ChEBI" id="CHEBI:131766"/>
        <dbReference type="EC" id="4.6.1.17"/>
    </reaction>
</comment>
<proteinExistence type="predicted"/>
<evidence type="ECO:0000313" key="8">
    <source>
        <dbReference type="Proteomes" id="UP001150907"/>
    </source>
</evidence>
<evidence type="ECO:0000256" key="2">
    <source>
        <dbReference type="ARBA" id="ARBA00005046"/>
    </source>
</evidence>
<keyword evidence="5" id="KW-0456">Lyase</keyword>
<name>A0A9W8BLE7_9FUNG</name>
<dbReference type="Gene3D" id="3.30.70.640">
    <property type="entry name" value="Molybdopterin cofactor biosynthesis C (MoaC) domain"/>
    <property type="match status" value="1"/>
</dbReference>
<dbReference type="EMBL" id="JANBQF010000097">
    <property type="protein sequence ID" value="KAJ2005522.1"/>
    <property type="molecule type" value="Genomic_DNA"/>
</dbReference>